<name>A0A6G0YXN7_APHCR</name>
<keyword evidence="1" id="KW-0812">Transmembrane</keyword>
<evidence type="ECO:0000256" key="1">
    <source>
        <dbReference type="SAM" id="Phobius"/>
    </source>
</evidence>
<proteinExistence type="predicted"/>
<organism evidence="2 3">
    <name type="scientific">Aphis craccivora</name>
    <name type="common">Cowpea aphid</name>
    <dbReference type="NCBI Taxonomy" id="307492"/>
    <lineage>
        <taxon>Eukaryota</taxon>
        <taxon>Metazoa</taxon>
        <taxon>Ecdysozoa</taxon>
        <taxon>Arthropoda</taxon>
        <taxon>Hexapoda</taxon>
        <taxon>Insecta</taxon>
        <taxon>Pterygota</taxon>
        <taxon>Neoptera</taxon>
        <taxon>Paraneoptera</taxon>
        <taxon>Hemiptera</taxon>
        <taxon>Sternorrhyncha</taxon>
        <taxon>Aphidomorpha</taxon>
        <taxon>Aphidoidea</taxon>
        <taxon>Aphididae</taxon>
        <taxon>Aphidini</taxon>
        <taxon>Aphis</taxon>
        <taxon>Aphis</taxon>
    </lineage>
</organism>
<dbReference type="EMBL" id="VUJU01002019">
    <property type="protein sequence ID" value="KAF0762879.1"/>
    <property type="molecule type" value="Genomic_DNA"/>
</dbReference>
<accession>A0A6G0YXN7</accession>
<gene>
    <name evidence="2" type="ORF">FWK35_00011695</name>
</gene>
<evidence type="ECO:0000313" key="2">
    <source>
        <dbReference type="EMBL" id="KAF0762879.1"/>
    </source>
</evidence>
<dbReference type="OrthoDB" id="10503982at2759"/>
<keyword evidence="1" id="KW-1133">Transmembrane helix</keyword>
<feature type="non-terminal residue" evidence="2">
    <location>
        <position position="1"/>
    </location>
</feature>
<keyword evidence="3" id="KW-1185">Reference proteome</keyword>
<reference evidence="2 3" key="1">
    <citation type="submission" date="2019-08" db="EMBL/GenBank/DDBJ databases">
        <title>Whole genome of Aphis craccivora.</title>
        <authorList>
            <person name="Voronova N.V."/>
            <person name="Shulinski R.S."/>
            <person name="Bandarenka Y.V."/>
            <person name="Zhorov D.G."/>
            <person name="Warner D."/>
        </authorList>
    </citation>
    <scope>NUCLEOTIDE SEQUENCE [LARGE SCALE GENOMIC DNA]</scope>
    <source>
        <strain evidence="2">180601</strain>
        <tissue evidence="2">Whole Body</tissue>
    </source>
</reference>
<comment type="caution">
    <text evidence="2">The sequence shown here is derived from an EMBL/GenBank/DDBJ whole genome shotgun (WGS) entry which is preliminary data.</text>
</comment>
<sequence>TFGENFKYLQLLVFKLQPYKKIDLVENWFCVKISVLPAFFFLFLSIVLKTVQKFLLLTSIIHQGYSLYHRKPPQSLKLKHYFY</sequence>
<evidence type="ECO:0000313" key="3">
    <source>
        <dbReference type="Proteomes" id="UP000478052"/>
    </source>
</evidence>
<keyword evidence="1" id="KW-0472">Membrane</keyword>
<dbReference type="Proteomes" id="UP000478052">
    <property type="component" value="Unassembled WGS sequence"/>
</dbReference>
<dbReference type="AlphaFoldDB" id="A0A6G0YXN7"/>
<protein>
    <submittedName>
        <fullName evidence="2">Uncharacterized protein</fullName>
    </submittedName>
</protein>
<feature type="transmembrane region" description="Helical" evidence="1">
    <location>
        <begin position="28"/>
        <end position="48"/>
    </location>
</feature>